<gene>
    <name evidence="3" type="ORF">Kpho01_12340</name>
</gene>
<evidence type="ECO:0000313" key="3">
    <source>
        <dbReference type="EMBL" id="GLW53223.1"/>
    </source>
</evidence>
<dbReference type="AlphaFoldDB" id="A0A9W6PE13"/>
<keyword evidence="2" id="KW-1133">Transmembrane helix</keyword>
<sequence>MPEQELNDVFVRAVGDSVPDLGLLVAGATAEGRSIRLRRRLAFTGAVAAVVALAVGGGLLLRPAAAPPAVSAAAPGTGPSAVVAASTASQSVRDRPVLLDRLLPFVPRELVLDGWEDTGTAADGSTGLSVLARFHRVSGGDAGTIEVRVQQADASAQDLAWSHDCADDPAVLACAPIDGGDASGVSLTRSDEHGRTVYQADLLDRRGIRLVLSATGPTGEAPPLDRNAMTKIAVGVRQVLSPDLDAYAARELAWQRTAATVSSPPASPAPSLTLTPGTRPGSARPGATHPGSGGPAATGGTGP</sequence>
<protein>
    <submittedName>
        <fullName evidence="3">Uncharacterized protein</fullName>
    </submittedName>
</protein>
<evidence type="ECO:0000256" key="2">
    <source>
        <dbReference type="SAM" id="Phobius"/>
    </source>
</evidence>
<evidence type="ECO:0000256" key="1">
    <source>
        <dbReference type="SAM" id="MobiDB-lite"/>
    </source>
</evidence>
<organism evidence="3 4">
    <name type="scientific">Kitasatospora phosalacinea</name>
    <dbReference type="NCBI Taxonomy" id="2065"/>
    <lineage>
        <taxon>Bacteria</taxon>
        <taxon>Bacillati</taxon>
        <taxon>Actinomycetota</taxon>
        <taxon>Actinomycetes</taxon>
        <taxon>Kitasatosporales</taxon>
        <taxon>Streptomycetaceae</taxon>
        <taxon>Kitasatospora</taxon>
    </lineage>
</organism>
<feature type="region of interest" description="Disordered" evidence="1">
    <location>
        <begin position="259"/>
        <end position="303"/>
    </location>
</feature>
<feature type="compositionally biased region" description="Gly residues" evidence="1">
    <location>
        <begin position="291"/>
        <end position="303"/>
    </location>
</feature>
<evidence type="ECO:0000313" key="4">
    <source>
        <dbReference type="Proteomes" id="UP001165143"/>
    </source>
</evidence>
<comment type="caution">
    <text evidence="3">The sequence shown here is derived from an EMBL/GenBank/DDBJ whole genome shotgun (WGS) entry which is preliminary data.</text>
</comment>
<reference evidence="3" key="1">
    <citation type="submission" date="2023-02" db="EMBL/GenBank/DDBJ databases">
        <title>Kitasatospora phosalacinea NBRC 14362.</title>
        <authorList>
            <person name="Ichikawa N."/>
            <person name="Sato H."/>
            <person name="Tonouchi N."/>
        </authorList>
    </citation>
    <scope>NUCLEOTIDE SEQUENCE</scope>
    <source>
        <strain evidence="3">NBRC 14362</strain>
    </source>
</reference>
<dbReference type="RefSeq" id="WP_285678232.1">
    <property type="nucleotide sequence ID" value="NZ_BSRX01000005.1"/>
</dbReference>
<feature type="compositionally biased region" description="Low complexity" evidence="1">
    <location>
        <begin position="259"/>
        <end position="276"/>
    </location>
</feature>
<proteinExistence type="predicted"/>
<keyword evidence="2" id="KW-0472">Membrane</keyword>
<feature type="transmembrane region" description="Helical" evidence="2">
    <location>
        <begin position="41"/>
        <end position="61"/>
    </location>
</feature>
<dbReference type="Proteomes" id="UP001165143">
    <property type="component" value="Unassembled WGS sequence"/>
</dbReference>
<accession>A0A9W6PE13</accession>
<dbReference type="EMBL" id="BSRX01000005">
    <property type="protein sequence ID" value="GLW53223.1"/>
    <property type="molecule type" value="Genomic_DNA"/>
</dbReference>
<keyword evidence="2" id="KW-0812">Transmembrane</keyword>
<name>A0A9W6PE13_9ACTN</name>